<feature type="region of interest" description="Disordered" evidence="6">
    <location>
        <begin position="422"/>
        <end position="447"/>
    </location>
</feature>
<feature type="region of interest" description="Disordered" evidence="6">
    <location>
        <begin position="21"/>
        <end position="44"/>
    </location>
</feature>
<feature type="region of interest" description="Disordered" evidence="6">
    <location>
        <begin position="273"/>
        <end position="303"/>
    </location>
</feature>
<dbReference type="SUPFAM" id="SSF47459">
    <property type="entry name" value="HLH, helix-loop-helix DNA-binding domain"/>
    <property type="match status" value="1"/>
</dbReference>
<feature type="region of interest" description="Disordered" evidence="6">
    <location>
        <begin position="498"/>
        <end position="518"/>
    </location>
</feature>
<keyword evidence="3" id="KW-0238">DNA-binding</keyword>
<reference evidence="9" key="1">
    <citation type="submission" date="2016-04" db="EMBL/GenBank/DDBJ databases">
        <title>Comparative genomics of biotechnologically important yeasts.</title>
        <authorList>
            <consortium name="DOE Joint Genome Institute"/>
            <person name="Riley R."/>
            <person name="Haridas S."/>
            <person name="Wolfe K.H."/>
            <person name="Lopes M.R."/>
            <person name="Hittinger C.T."/>
            <person name="Goker M."/>
            <person name="Salamov A."/>
            <person name="Wisecaver J."/>
            <person name="Long T.M."/>
            <person name="Aerts A.L."/>
            <person name="Barry K."/>
            <person name="Choi C."/>
            <person name="Clum A."/>
            <person name="Coughlan A.Y."/>
            <person name="Deshpande S."/>
            <person name="Douglass A.P."/>
            <person name="Hanson S.J."/>
            <person name="Klenk H.-P."/>
            <person name="Labutti K."/>
            <person name="Lapidus A."/>
            <person name="Lindquist E."/>
            <person name="Lipzen A."/>
            <person name="Meier-Kolthoff J.P."/>
            <person name="Ohm R.A."/>
            <person name="Otillar R.P."/>
            <person name="Pangilinan J."/>
            <person name="Peng Y."/>
            <person name="Rokas A."/>
            <person name="Rosa C.A."/>
            <person name="Scheuner C."/>
            <person name="Sibirny A.A."/>
            <person name="Slot J.C."/>
            <person name="Stielow J.B."/>
            <person name="Sun H."/>
            <person name="Kurtzman C.P."/>
            <person name="Blackwell M."/>
            <person name="Grigoriev I.V."/>
            <person name="Jeffries T.W."/>
        </authorList>
    </citation>
    <scope>NUCLEOTIDE SEQUENCE [LARGE SCALE GENOMIC DNA]</scope>
    <source>
        <strain evidence="9">NRRL YB-2248</strain>
    </source>
</reference>
<dbReference type="InterPro" id="IPR011598">
    <property type="entry name" value="bHLH_dom"/>
</dbReference>
<gene>
    <name evidence="8" type="ORF">CANARDRAFT_28029</name>
</gene>
<dbReference type="GO" id="GO:0000981">
    <property type="term" value="F:DNA-binding transcription factor activity, RNA polymerase II-specific"/>
    <property type="evidence" value="ECO:0007669"/>
    <property type="project" value="TreeGrafter"/>
</dbReference>
<accession>A0A1E4T2H8</accession>
<dbReference type="PANTHER" id="PTHR45776:SF2">
    <property type="entry name" value="MIP04163P"/>
    <property type="match status" value="1"/>
</dbReference>
<feature type="compositionally biased region" description="Polar residues" evidence="6">
    <location>
        <begin position="422"/>
        <end position="432"/>
    </location>
</feature>
<evidence type="ECO:0000256" key="6">
    <source>
        <dbReference type="SAM" id="MobiDB-lite"/>
    </source>
</evidence>
<sequence length="518" mass="56861">MDNFDFLADKEAPIPVLNGFQGQQSQPQQKQLNGAGNGVGSNNDFQFDVNQLDQFVENLSNPNSSNNFVNFNNGKYPQSNIQNQNNAINNPDGSPFSFDFDYGKMNTNNTSITSVGNNNNNNNQLTPTFNIDSVDDFGTNINGSNINMNNNANFNLDDFQDTRVMSPQAIPSTTAAERSLSIGGMNSINFNSAYASPQVKASISTSISNQRSGSISNQGGRSYSSQLGTSLNNLISPTSTYDGYLDSPYGSNQSGSFNDSYLRSPINSPSFKSIGSPASVGSHLNPKNSYAKESKLNRRRELHNAVERRRRDLIKEKIKELGTLIPPTLLYDLTKLKNSNAAKDVKANKSTILTRCVEYIAHLQDISDSQDSRLAELEAKIQELSSPNSIIKSESSKIQNVDEFQLNQMANVRQNDISQYNNVSSAQNSNSPFEFGFDSPNDVQQRQITNPPLDLRQQQQQQQQPSQIKLEDLNFDQTGSDIKLEDPTAFFSELLQGSDSVNPGGGNPGGGGGEFWNL</sequence>
<dbReference type="InterPro" id="IPR036638">
    <property type="entry name" value="HLH_DNA-bd_sf"/>
</dbReference>
<dbReference type="STRING" id="983967.A0A1E4T2H8"/>
<keyword evidence="5" id="KW-0539">Nucleus</keyword>
<feature type="domain" description="BHLH" evidence="7">
    <location>
        <begin position="298"/>
        <end position="363"/>
    </location>
</feature>
<dbReference type="CDD" id="cd11387">
    <property type="entry name" value="bHLHzip_USF_MITF"/>
    <property type="match status" value="1"/>
</dbReference>
<dbReference type="SMART" id="SM00353">
    <property type="entry name" value="HLH"/>
    <property type="match status" value="1"/>
</dbReference>
<proteinExistence type="predicted"/>
<dbReference type="PANTHER" id="PTHR45776">
    <property type="entry name" value="MIP04163P"/>
    <property type="match status" value="1"/>
</dbReference>
<dbReference type="Pfam" id="PF00010">
    <property type="entry name" value="HLH"/>
    <property type="match status" value="1"/>
</dbReference>
<keyword evidence="2" id="KW-0805">Transcription regulation</keyword>
<name>A0A1E4T2H8_9ASCO</name>
<dbReference type="GO" id="GO:0000978">
    <property type="term" value="F:RNA polymerase II cis-regulatory region sequence-specific DNA binding"/>
    <property type="evidence" value="ECO:0007669"/>
    <property type="project" value="TreeGrafter"/>
</dbReference>
<dbReference type="AlphaFoldDB" id="A0A1E4T2H8"/>
<evidence type="ECO:0000313" key="8">
    <source>
        <dbReference type="EMBL" id="ODV85970.1"/>
    </source>
</evidence>
<dbReference type="EMBL" id="KV453851">
    <property type="protein sequence ID" value="ODV85970.1"/>
    <property type="molecule type" value="Genomic_DNA"/>
</dbReference>
<evidence type="ECO:0000256" key="5">
    <source>
        <dbReference type="ARBA" id="ARBA00023242"/>
    </source>
</evidence>
<evidence type="ECO:0000259" key="7">
    <source>
        <dbReference type="PROSITE" id="PS50888"/>
    </source>
</evidence>
<evidence type="ECO:0000256" key="2">
    <source>
        <dbReference type="ARBA" id="ARBA00023015"/>
    </source>
</evidence>
<dbReference type="GO" id="GO:0005634">
    <property type="term" value="C:nucleus"/>
    <property type="evidence" value="ECO:0007669"/>
    <property type="project" value="UniProtKB-SubCell"/>
</dbReference>
<feature type="compositionally biased region" description="Low complexity" evidence="6">
    <location>
        <begin position="21"/>
        <end position="31"/>
    </location>
</feature>
<feature type="compositionally biased region" description="Gly residues" evidence="6">
    <location>
        <begin position="503"/>
        <end position="518"/>
    </location>
</feature>
<organism evidence="8 9">
    <name type="scientific">[Candida] arabinofermentans NRRL YB-2248</name>
    <dbReference type="NCBI Taxonomy" id="983967"/>
    <lineage>
        <taxon>Eukaryota</taxon>
        <taxon>Fungi</taxon>
        <taxon>Dikarya</taxon>
        <taxon>Ascomycota</taxon>
        <taxon>Saccharomycotina</taxon>
        <taxon>Pichiomycetes</taxon>
        <taxon>Pichiales</taxon>
        <taxon>Pichiaceae</taxon>
        <taxon>Ogataea</taxon>
        <taxon>Ogataea/Candida clade</taxon>
    </lineage>
</organism>
<keyword evidence="9" id="KW-1185">Reference proteome</keyword>
<dbReference type="PROSITE" id="PS50888">
    <property type="entry name" value="BHLH"/>
    <property type="match status" value="1"/>
</dbReference>
<evidence type="ECO:0000313" key="9">
    <source>
        <dbReference type="Proteomes" id="UP000094801"/>
    </source>
</evidence>
<protein>
    <recommendedName>
        <fullName evidence="7">BHLH domain-containing protein</fullName>
    </recommendedName>
</protein>
<keyword evidence="4" id="KW-0804">Transcription</keyword>
<evidence type="ECO:0000256" key="3">
    <source>
        <dbReference type="ARBA" id="ARBA00023125"/>
    </source>
</evidence>
<comment type="subcellular location">
    <subcellularLocation>
        <location evidence="1">Nucleus</location>
    </subcellularLocation>
</comment>
<evidence type="ECO:0000256" key="4">
    <source>
        <dbReference type="ARBA" id="ARBA00023163"/>
    </source>
</evidence>
<dbReference type="Gene3D" id="4.10.280.10">
    <property type="entry name" value="Helix-loop-helix DNA-binding domain"/>
    <property type="match status" value="1"/>
</dbReference>
<dbReference type="OrthoDB" id="690068at2759"/>
<dbReference type="GO" id="GO:0046983">
    <property type="term" value="F:protein dimerization activity"/>
    <property type="evidence" value="ECO:0007669"/>
    <property type="project" value="InterPro"/>
</dbReference>
<dbReference type="Proteomes" id="UP000094801">
    <property type="component" value="Unassembled WGS sequence"/>
</dbReference>
<evidence type="ECO:0000256" key="1">
    <source>
        <dbReference type="ARBA" id="ARBA00004123"/>
    </source>
</evidence>